<evidence type="ECO:0000256" key="1">
    <source>
        <dbReference type="ARBA" id="ARBA00006739"/>
    </source>
</evidence>
<dbReference type="CDD" id="cd04179">
    <property type="entry name" value="DPM_DPG-synthase_like"/>
    <property type="match status" value="1"/>
</dbReference>
<reference evidence="4" key="1">
    <citation type="journal article" date="2019" name="Microbiol. Resour. Announc.">
        <title>Complete Genome Sequence of Rubrobacter xylanophilus Strain AA3-22, Isolated from Arima Onsen in Japan.</title>
        <authorList>
            <person name="Tomariguchi N."/>
            <person name="Miyazaki K."/>
        </authorList>
    </citation>
    <scope>NUCLEOTIDE SEQUENCE [LARGE SCALE GENOMIC DNA]</scope>
    <source>
        <strain evidence="4">AA3-22</strain>
    </source>
</reference>
<dbReference type="PANTHER" id="PTHR48090">
    <property type="entry name" value="UNDECAPRENYL-PHOSPHATE 4-DEOXY-4-FORMAMIDO-L-ARABINOSE TRANSFERASE-RELATED"/>
    <property type="match status" value="1"/>
</dbReference>
<feature type="transmembrane region" description="Helical" evidence="2">
    <location>
        <begin position="6"/>
        <end position="23"/>
    </location>
</feature>
<evidence type="ECO:0000259" key="3">
    <source>
        <dbReference type="Pfam" id="PF00535"/>
    </source>
</evidence>
<dbReference type="EMBL" id="AP019791">
    <property type="protein sequence ID" value="BBL78695.1"/>
    <property type="molecule type" value="Genomic_DNA"/>
</dbReference>
<organism evidence="4 5">
    <name type="scientific">Rubrobacter xylanophilus</name>
    <dbReference type="NCBI Taxonomy" id="49319"/>
    <lineage>
        <taxon>Bacteria</taxon>
        <taxon>Bacillati</taxon>
        <taxon>Actinomycetota</taxon>
        <taxon>Rubrobacteria</taxon>
        <taxon>Rubrobacterales</taxon>
        <taxon>Rubrobacteraceae</taxon>
        <taxon>Rubrobacter</taxon>
    </lineage>
</organism>
<dbReference type="PANTHER" id="PTHR48090:SF7">
    <property type="entry name" value="RFBJ PROTEIN"/>
    <property type="match status" value="1"/>
</dbReference>
<feature type="transmembrane region" description="Helical" evidence="2">
    <location>
        <begin position="35"/>
        <end position="55"/>
    </location>
</feature>
<keyword evidence="2" id="KW-0472">Membrane</keyword>
<evidence type="ECO:0000313" key="4">
    <source>
        <dbReference type="EMBL" id="BBL78695.1"/>
    </source>
</evidence>
<keyword evidence="2" id="KW-1133">Transmembrane helix</keyword>
<comment type="similarity">
    <text evidence="1">Belongs to the glycosyltransferase 2 family.</text>
</comment>
<dbReference type="AlphaFoldDB" id="A0A510HHF6"/>
<evidence type="ECO:0000313" key="5">
    <source>
        <dbReference type="Proteomes" id="UP000318065"/>
    </source>
</evidence>
<feature type="domain" description="Glycosyltransferase 2-like" evidence="3">
    <location>
        <begin position="129"/>
        <end position="285"/>
    </location>
</feature>
<accession>A0A510HHF6</accession>
<proteinExistence type="inferred from homology"/>
<dbReference type="Proteomes" id="UP000318065">
    <property type="component" value="Chromosome"/>
</dbReference>
<dbReference type="InterPro" id="IPR029044">
    <property type="entry name" value="Nucleotide-diphossugar_trans"/>
</dbReference>
<dbReference type="Gene3D" id="3.90.550.10">
    <property type="entry name" value="Spore Coat Polysaccharide Biosynthesis Protein SpsA, Chain A"/>
    <property type="match status" value="1"/>
</dbReference>
<dbReference type="InterPro" id="IPR001173">
    <property type="entry name" value="Glyco_trans_2-like"/>
</dbReference>
<dbReference type="SUPFAM" id="SSF53448">
    <property type="entry name" value="Nucleotide-diphospho-sugar transferases"/>
    <property type="match status" value="1"/>
</dbReference>
<dbReference type="InterPro" id="IPR050256">
    <property type="entry name" value="Glycosyltransferase_2"/>
</dbReference>
<sequence>MTAEHIRIAGVIFAAALATYGIVKYRRGGWRRADLLLALLVACGVGVVSVFPQVGDPFGWLLRLENRAFALLSLSNLVLFALFVYLLGQMRASNRRSGDIVGGLALREYRQRHSPPAPLPEGSRGRVMVVIPAYNEGGTIRKVLERLPRELLGCEVRAVVVDDGSADDTEVAAAAAGCPVAAHVVNRGQGDALRTGFRIAELERADVVVNLDADGQYLPEEMERLVAPVLDGKADFVLGSRFLGYYEEAGSVRHAGVVFFSWLISLLTGRRITDCTNGFRAIRVSELGKLDLREDRFNATELILEALKNGLRFEEVPVTMLRRAEGESKKPKRLAYPLGVFRVIVQTWLR</sequence>
<keyword evidence="5" id="KW-1185">Reference proteome</keyword>
<dbReference type="Pfam" id="PF00535">
    <property type="entry name" value="Glycos_transf_2"/>
    <property type="match status" value="1"/>
</dbReference>
<evidence type="ECO:0000256" key="2">
    <source>
        <dbReference type="SAM" id="Phobius"/>
    </source>
</evidence>
<dbReference type="Pfam" id="PF10066">
    <property type="entry name" value="DUF2304"/>
    <property type="match status" value="1"/>
</dbReference>
<dbReference type="InterPro" id="IPR019277">
    <property type="entry name" value="DUF2304"/>
</dbReference>
<name>A0A510HHF6_9ACTN</name>
<protein>
    <recommendedName>
        <fullName evidence="3">Glycosyltransferase 2-like domain-containing protein</fullName>
    </recommendedName>
</protein>
<gene>
    <name evidence="4" type="ORF">RxyAA322_05490</name>
</gene>
<feature type="transmembrane region" description="Helical" evidence="2">
    <location>
        <begin position="67"/>
        <end position="87"/>
    </location>
</feature>
<keyword evidence="2" id="KW-0812">Transmembrane</keyword>